<reference evidence="1" key="2">
    <citation type="journal article" date="2022" name="New Phytol.">
        <title>Evolutionary transition to the ectomycorrhizal habit in the genomes of a hyperdiverse lineage of mushroom-forming fungi.</title>
        <authorList>
            <person name="Looney B."/>
            <person name="Miyauchi S."/>
            <person name="Morin E."/>
            <person name="Drula E."/>
            <person name="Courty P.E."/>
            <person name="Kohler A."/>
            <person name="Kuo A."/>
            <person name="LaButti K."/>
            <person name="Pangilinan J."/>
            <person name="Lipzen A."/>
            <person name="Riley R."/>
            <person name="Andreopoulos W."/>
            <person name="He G."/>
            <person name="Johnson J."/>
            <person name="Nolan M."/>
            <person name="Tritt A."/>
            <person name="Barry K.W."/>
            <person name="Grigoriev I.V."/>
            <person name="Nagy L.G."/>
            <person name="Hibbett D."/>
            <person name="Henrissat B."/>
            <person name="Matheny P.B."/>
            <person name="Labbe J."/>
            <person name="Martin F.M."/>
        </authorList>
    </citation>
    <scope>NUCLEOTIDE SEQUENCE</scope>
    <source>
        <strain evidence="1">EC-137</strain>
    </source>
</reference>
<keyword evidence="2" id="KW-1185">Reference proteome</keyword>
<organism evidence="1 2">
    <name type="scientific">Vararia minispora EC-137</name>
    <dbReference type="NCBI Taxonomy" id="1314806"/>
    <lineage>
        <taxon>Eukaryota</taxon>
        <taxon>Fungi</taxon>
        <taxon>Dikarya</taxon>
        <taxon>Basidiomycota</taxon>
        <taxon>Agaricomycotina</taxon>
        <taxon>Agaricomycetes</taxon>
        <taxon>Russulales</taxon>
        <taxon>Lachnocladiaceae</taxon>
        <taxon>Vararia</taxon>
    </lineage>
</organism>
<dbReference type="EMBL" id="MU273514">
    <property type="protein sequence ID" value="KAI0033671.1"/>
    <property type="molecule type" value="Genomic_DNA"/>
</dbReference>
<protein>
    <submittedName>
        <fullName evidence="1">Uncharacterized protein</fullName>
    </submittedName>
</protein>
<name>A0ACB8QP80_9AGAM</name>
<evidence type="ECO:0000313" key="2">
    <source>
        <dbReference type="Proteomes" id="UP000814128"/>
    </source>
</evidence>
<reference evidence="1" key="1">
    <citation type="submission" date="2021-02" db="EMBL/GenBank/DDBJ databases">
        <authorList>
            <consortium name="DOE Joint Genome Institute"/>
            <person name="Ahrendt S."/>
            <person name="Looney B.P."/>
            <person name="Miyauchi S."/>
            <person name="Morin E."/>
            <person name="Drula E."/>
            <person name="Courty P.E."/>
            <person name="Chicoki N."/>
            <person name="Fauchery L."/>
            <person name="Kohler A."/>
            <person name="Kuo A."/>
            <person name="Labutti K."/>
            <person name="Pangilinan J."/>
            <person name="Lipzen A."/>
            <person name="Riley R."/>
            <person name="Andreopoulos W."/>
            <person name="He G."/>
            <person name="Johnson J."/>
            <person name="Barry K.W."/>
            <person name="Grigoriev I.V."/>
            <person name="Nagy L."/>
            <person name="Hibbett D."/>
            <person name="Henrissat B."/>
            <person name="Matheny P.B."/>
            <person name="Labbe J."/>
            <person name="Martin F."/>
        </authorList>
    </citation>
    <scope>NUCLEOTIDE SEQUENCE</scope>
    <source>
        <strain evidence="1">EC-137</strain>
    </source>
</reference>
<feature type="non-terminal residue" evidence="1">
    <location>
        <position position="1"/>
    </location>
</feature>
<accession>A0ACB8QP80</accession>
<comment type="caution">
    <text evidence="1">The sequence shown here is derived from an EMBL/GenBank/DDBJ whole genome shotgun (WGS) entry which is preliminary data.</text>
</comment>
<gene>
    <name evidence="1" type="ORF">K488DRAFT_47244</name>
</gene>
<evidence type="ECO:0000313" key="1">
    <source>
        <dbReference type="EMBL" id="KAI0033671.1"/>
    </source>
</evidence>
<sequence>GMLAKAHLSVYLSSKMAVRTLTQTAALELGTHGITVNAFVHGGPVMTPMRTPFRIWTGATCNLYIDDSLEVPIGTDSRVLEKAGPTVVVHFVLTVYSQDALYLNSWCKTPRSVGSQLRKTYYSGAHLRECYIDLRSATVLSGQL</sequence>
<dbReference type="Proteomes" id="UP000814128">
    <property type="component" value="Unassembled WGS sequence"/>
</dbReference>
<proteinExistence type="predicted"/>